<proteinExistence type="predicted"/>
<gene>
    <name evidence="1" type="ORF">MNB_SV-13-2039</name>
</gene>
<evidence type="ECO:0008006" key="2">
    <source>
        <dbReference type="Google" id="ProtNLM"/>
    </source>
</evidence>
<reference evidence="1" key="1">
    <citation type="submission" date="2016-10" db="EMBL/GenBank/DDBJ databases">
        <authorList>
            <person name="de Groot N.N."/>
        </authorList>
    </citation>
    <scope>NUCLEOTIDE SEQUENCE</scope>
</reference>
<organism evidence="1">
    <name type="scientific">hydrothermal vent metagenome</name>
    <dbReference type="NCBI Taxonomy" id="652676"/>
    <lineage>
        <taxon>unclassified sequences</taxon>
        <taxon>metagenomes</taxon>
        <taxon>ecological metagenomes</taxon>
    </lineage>
</organism>
<sequence>MRNFFGLVSFLMLLFFLSGCGGGGSSGTVTSVDNTLKYSSDAKTITGFVKIGVDDIVDTNSLVRKIELSDFYIVAPGCEVASATFSPAILTFDSSSGSIQQLDIEVNFNSSCSDANIELHRTKTTYDTVQGNVQAPKSTTEFSLLPVSNSVISPALSYKMDISLDSSSIKIEDSVNLLIRIYKKENNATTIDDANVHNVTLTSEFPDMLKFNVNGTESTTTSYLDKAQNSLRIDSFTKAGIAIIKASATIFDGEKNVTIEQDFSYTIMSGSISSLSLVYVDTNYDNGLFFDHYIVHAVDKYGNPANKGEHIYAGVVNGLEFSSKDNVTPLNYDSGTIGKGDPATFSVNSTDSEFGNVVVQKDRVIVLASDDRHDSRYLGGWSVQSVDSDTRLTLDKKYDGASIGNLSFVIGSEDRADTCGNTLALADLDSQDNSYTIGENGTADLVLRYDPYLVGKDVYMYVNAYTIDGRVGTPLKKKLYGKGITSTDKTCTTVGNCSTTLSFTVNERGGEALKNVAVPIKYEGSCQPISGKTVKVAVLGCTGTIYTETNSTDADDPCSISWDGSIYYDSVAPTSTIYY</sequence>
<dbReference type="AlphaFoldDB" id="A0A1W1CZV4"/>
<name>A0A1W1CZV4_9ZZZZ</name>
<accession>A0A1W1CZV4</accession>
<evidence type="ECO:0000313" key="1">
    <source>
        <dbReference type="EMBL" id="SFV71388.1"/>
    </source>
</evidence>
<protein>
    <recommendedName>
        <fullName evidence="2">Lipoprotein</fullName>
    </recommendedName>
</protein>
<dbReference type="EMBL" id="FPHM01000236">
    <property type="protein sequence ID" value="SFV71388.1"/>
    <property type="molecule type" value="Genomic_DNA"/>
</dbReference>
<dbReference type="PROSITE" id="PS51257">
    <property type="entry name" value="PROKAR_LIPOPROTEIN"/>
    <property type="match status" value="1"/>
</dbReference>